<dbReference type="GO" id="GO:0005524">
    <property type="term" value="F:ATP binding"/>
    <property type="evidence" value="ECO:0007669"/>
    <property type="project" value="InterPro"/>
</dbReference>
<dbReference type="PANTHER" id="PTHR23257:SF963">
    <property type="entry name" value="AT08303P"/>
    <property type="match status" value="1"/>
</dbReference>
<dbReference type="InterPro" id="IPR000719">
    <property type="entry name" value="Prot_kinase_dom"/>
</dbReference>
<evidence type="ECO:0000313" key="3">
    <source>
        <dbReference type="Proteomes" id="UP000266861"/>
    </source>
</evidence>
<dbReference type="GO" id="GO:0004672">
    <property type="term" value="F:protein kinase activity"/>
    <property type="evidence" value="ECO:0007669"/>
    <property type="project" value="InterPro"/>
</dbReference>
<dbReference type="PROSITE" id="PS50011">
    <property type="entry name" value="PROTEIN_KINASE_DOM"/>
    <property type="match status" value="1"/>
</dbReference>
<dbReference type="Proteomes" id="UP000266861">
    <property type="component" value="Unassembled WGS sequence"/>
</dbReference>
<dbReference type="EMBL" id="PQFF01000292">
    <property type="protein sequence ID" value="RHZ64848.1"/>
    <property type="molecule type" value="Genomic_DNA"/>
</dbReference>
<dbReference type="PANTHER" id="PTHR23257">
    <property type="entry name" value="SERINE-THREONINE PROTEIN KINASE"/>
    <property type="match status" value="1"/>
</dbReference>
<dbReference type="AlphaFoldDB" id="A0A397HS95"/>
<dbReference type="GO" id="GO:0007165">
    <property type="term" value="P:signal transduction"/>
    <property type="evidence" value="ECO:0007669"/>
    <property type="project" value="TreeGrafter"/>
</dbReference>
<name>A0A397HS95_9GLOM</name>
<protein>
    <recommendedName>
        <fullName evidence="1">Protein kinase domain-containing protein</fullName>
    </recommendedName>
</protein>
<organism evidence="2 3">
    <name type="scientific">Diversispora epigaea</name>
    <dbReference type="NCBI Taxonomy" id="1348612"/>
    <lineage>
        <taxon>Eukaryota</taxon>
        <taxon>Fungi</taxon>
        <taxon>Fungi incertae sedis</taxon>
        <taxon>Mucoromycota</taxon>
        <taxon>Glomeromycotina</taxon>
        <taxon>Glomeromycetes</taxon>
        <taxon>Diversisporales</taxon>
        <taxon>Diversisporaceae</taxon>
        <taxon>Diversispora</taxon>
    </lineage>
</organism>
<dbReference type="Pfam" id="PF07714">
    <property type="entry name" value="PK_Tyr_Ser-Thr"/>
    <property type="match status" value="1"/>
</dbReference>
<evidence type="ECO:0000313" key="2">
    <source>
        <dbReference type="EMBL" id="RHZ64848.1"/>
    </source>
</evidence>
<sequence>MIPYMAPETLNRGEYTQASDIYSFGMVMSEVLTNYPPYYNIPHDANLVINILNLKLSVEKCWNFEPLNRPTAEELESQLNKYYYEQNNYEIRKQVRAANKSNKNFVQYDPNEMHPEAIYTSRYLPFLKSKKSEDNTHDTKQWDFVVPDNIIKVEENEIQKN</sequence>
<keyword evidence="3" id="KW-1185">Reference proteome</keyword>
<dbReference type="InterPro" id="IPR011009">
    <property type="entry name" value="Kinase-like_dom_sf"/>
</dbReference>
<dbReference type="Gene3D" id="1.10.510.10">
    <property type="entry name" value="Transferase(Phosphotransferase) domain 1"/>
    <property type="match status" value="1"/>
</dbReference>
<reference evidence="2 3" key="1">
    <citation type="submission" date="2018-08" db="EMBL/GenBank/DDBJ databases">
        <title>Genome and evolution of the arbuscular mycorrhizal fungus Diversispora epigaea (formerly Glomus versiforme) and its bacterial endosymbionts.</title>
        <authorList>
            <person name="Sun X."/>
            <person name="Fei Z."/>
            <person name="Harrison M."/>
        </authorList>
    </citation>
    <scope>NUCLEOTIDE SEQUENCE [LARGE SCALE GENOMIC DNA]</scope>
    <source>
        <strain evidence="2 3">IT104</strain>
    </source>
</reference>
<dbReference type="SUPFAM" id="SSF56112">
    <property type="entry name" value="Protein kinase-like (PK-like)"/>
    <property type="match status" value="1"/>
</dbReference>
<feature type="domain" description="Protein kinase" evidence="1">
    <location>
        <begin position="1"/>
        <end position="83"/>
    </location>
</feature>
<gene>
    <name evidence="2" type="ORF">Glove_320g163</name>
</gene>
<accession>A0A397HS95</accession>
<proteinExistence type="predicted"/>
<dbReference type="OrthoDB" id="4062651at2759"/>
<dbReference type="InterPro" id="IPR050167">
    <property type="entry name" value="Ser_Thr_protein_kinase"/>
</dbReference>
<comment type="caution">
    <text evidence="2">The sequence shown here is derived from an EMBL/GenBank/DDBJ whole genome shotgun (WGS) entry which is preliminary data.</text>
</comment>
<evidence type="ECO:0000259" key="1">
    <source>
        <dbReference type="PROSITE" id="PS50011"/>
    </source>
</evidence>
<dbReference type="STRING" id="1348612.A0A397HS95"/>
<dbReference type="GO" id="GO:0005737">
    <property type="term" value="C:cytoplasm"/>
    <property type="evidence" value="ECO:0007669"/>
    <property type="project" value="TreeGrafter"/>
</dbReference>
<dbReference type="InterPro" id="IPR001245">
    <property type="entry name" value="Ser-Thr/Tyr_kinase_cat_dom"/>
</dbReference>